<organism evidence="1 2">
    <name type="scientific">Brachionus plicatilis</name>
    <name type="common">Marine rotifer</name>
    <name type="synonym">Brachionus muelleri</name>
    <dbReference type="NCBI Taxonomy" id="10195"/>
    <lineage>
        <taxon>Eukaryota</taxon>
        <taxon>Metazoa</taxon>
        <taxon>Spiralia</taxon>
        <taxon>Gnathifera</taxon>
        <taxon>Rotifera</taxon>
        <taxon>Eurotatoria</taxon>
        <taxon>Monogononta</taxon>
        <taxon>Pseudotrocha</taxon>
        <taxon>Ploima</taxon>
        <taxon>Brachionidae</taxon>
        <taxon>Brachionus</taxon>
    </lineage>
</organism>
<evidence type="ECO:0000313" key="2">
    <source>
        <dbReference type="Proteomes" id="UP000276133"/>
    </source>
</evidence>
<comment type="caution">
    <text evidence="1">The sequence shown here is derived from an EMBL/GenBank/DDBJ whole genome shotgun (WGS) entry which is preliminary data.</text>
</comment>
<accession>A0A3M7PF38</accession>
<gene>
    <name evidence="1" type="ORF">BpHYR1_032389</name>
</gene>
<keyword evidence="2" id="KW-1185">Reference proteome</keyword>
<sequence>KVFIKEQTQEFYGFREGNSFVEKLKLKDMLKDTCSLRKLYSCICLEYNNYGVDTRARPNQDFCLNTHEN</sequence>
<dbReference type="AlphaFoldDB" id="A0A3M7PF38"/>
<protein>
    <submittedName>
        <fullName evidence="1">Uncharacterized protein</fullName>
    </submittedName>
</protein>
<dbReference type="EMBL" id="REGN01011231">
    <property type="protein sequence ID" value="RMZ97731.1"/>
    <property type="molecule type" value="Genomic_DNA"/>
</dbReference>
<feature type="non-terminal residue" evidence="1">
    <location>
        <position position="1"/>
    </location>
</feature>
<reference evidence="1 2" key="1">
    <citation type="journal article" date="2018" name="Sci. Rep.">
        <title>Genomic signatures of local adaptation to the degree of environmental predictability in rotifers.</title>
        <authorList>
            <person name="Franch-Gras L."/>
            <person name="Hahn C."/>
            <person name="Garcia-Roger E.M."/>
            <person name="Carmona M.J."/>
            <person name="Serra M."/>
            <person name="Gomez A."/>
        </authorList>
    </citation>
    <scope>NUCLEOTIDE SEQUENCE [LARGE SCALE GENOMIC DNA]</scope>
    <source>
        <strain evidence="1">HYR1</strain>
    </source>
</reference>
<dbReference type="Proteomes" id="UP000276133">
    <property type="component" value="Unassembled WGS sequence"/>
</dbReference>
<evidence type="ECO:0000313" key="1">
    <source>
        <dbReference type="EMBL" id="RMZ97731.1"/>
    </source>
</evidence>
<proteinExistence type="predicted"/>
<name>A0A3M7PF38_BRAPC</name>